<dbReference type="Proteomes" id="UP000196365">
    <property type="component" value="Unassembled WGS sequence"/>
</dbReference>
<dbReference type="InterPro" id="IPR005177">
    <property type="entry name" value="Kinase-pyrophosphorylase"/>
</dbReference>
<keyword evidence="2 5" id="KW-0808">Transferase</keyword>
<dbReference type="PANTHER" id="PTHR31756:SF3">
    <property type="entry name" value="PYRUVATE, PHOSPHATE DIKINASE REGULATORY PROTEIN 1, CHLOROPLASTIC"/>
    <property type="match status" value="1"/>
</dbReference>
<reference evidence="6 7" key="1">
    <citation type="submission" date="2017-02" db="EMBL/GenBank/DDBJ databases">
        <authorList>
            <person name="Peterson S.W."/>
        </authorList>
    </citation>
    <scope>NUCLEOTIDE SEQUENCE [LARGE SCALE GENOMIC DNA]</scope>
    <source>
        <strain evidence="6 7">DSM 15102</strain>
    </source>
</reference>
<dbReference type="GO" id="GO:0005524">
    <property type="term" value="F:ATP binding"/>
    <property type="evidence" value="ECO:0007669"/>
    <property type="project" value="InterPro"/>
</dbReference>
<keyword evidence="1 5" id="KW-0723">Serine/threonine-protein kinase</keyword>
<dbReference type="GO" id="GO:0016776">
    <property type="term" value="F:phosphotransferase activity, phosphate group as acceptor"/>
    <property type="evidence" value="ECO:0007669"/>
    <property type="project" value="UniProtKB-UniRule"/>
</dbReference>
<dbReference type="EC" id="2.7.4.27" evidence="5"/>
<proteinExistence type="inferred from homology"/>
<dbReference type="OrthoDB" id="9782201at2"/>
<evidence type="ECO:0000256" key="5">
    <source>
        <dbReference type="HAMAP-Rule" id="MF_00921"/>
    </source>
</evidence>
<evidence type="ECO:0000256" key="4">
    <source>
        <dbReference type="ARBA" id="ARBA00022777"/>
    </source>
</evidence>
<evidence type="ECO:0000256" key="2">
    <source>
        <dbReference type="ARBA" id="ARBA00022679"/>
    </source>
</evidence>
<dbReference type="GO" id="GO:0043531">
    <property type="term" value="F:ADP binding"/>
    <property type="evidence" value="ECO:0007669"/>
    <property type="project" value="UniProtKB-UniRule"/>
</dbReference>
<comment type="function">
    <text evidence="5">Bifunctional serine/threonine kinase and phosphorylase involved in the regulation of the pyruvate, phosphate dikinase (PPDK) by catalyzing its phosphorylation/dephosphorylation.</text>
</comment>
<organism evidence="6 7">
    <name type="scientific">Garciella nitratireducens DSM 15102</name>
    <dbReference type="NCBI Taxonomy" id="1121911"/>
    <lineage>
        <taxon>Bacteria</taxon>
        <taxon>Bacillati</taxon>
        <taxon>Bacillota</taxon>
        <taxon>Clostridia</taxon>
        <taxon>Eubacteriales</taxon>
        <taxon>Eubacteriaceae</taxon>
        <taxon>Garciella</taxon>
    </lineage>
</organism>
<sequence>MREQTSAKIFVLSDSLGDTAELVAKAAAVQFNSNANKIIKFPFVIEREQIDEVIEQATQEKCVIAFTIVNTNLKNYLIEHAKKNNIPAVDIMGPLLQAIQEVTHKNPKGKAGLNRQLDEDYYKKIEAIEFAVKYDDGKDPRGVKRADVVLIGVSRTSKTPLSMYLAHRNLKVANIPIVPEVEPPKEIFEISSKKIIGLTTDPTILNQIRKERLKSLGLDSNANYASINRILSELDYAEGIMKKIGCPVINVSNRAVEETAAIILKIIKGGY</sequence>
<dbReference type="InterPro" id="IPR026565">
    <property type="entry name" value="PPDK_reg"/>
</dbReference>
<dbReference type="PANTHER" id="PTHR31756">
    <property type="entry name" value="PYRUVATE, PHOSPHATE DIKINASE REGULATORY PROTEIN 1, CHLOROPLASTIC"/>
    <property type="match status" value="1"/>
</dbReference>
<accession>A0A1T4JRU1</accession>
<dbReference type="AlphaFoldDB" id="A0A1T4JRU1"/>
<feature type="binding site" evidence="5">
    <location>
        <begin position="152"/>
        <end position="159"/>
    </location>
    <ligand>
        <name>ADP</name>
        <dbReference type="ChEBI" id="CHEBI:456216"/>
    </ligand>
</feature>
<evidence type="ECO:0000313" key="6">
    <source>
        <dbReference type="EMBL" id="SJZ32910.1"/>
    </source>
</evidence>
<evidence type="ECO:0000313" key="7">
    <source>
        <dbReference type="Proteomes" id="UP000196365"/>
    </source>
</evidence>
<dbReference type="Pfam" id="PF03618">
    <property type="entry name" value="Kinase-PPPase"/>
    <property type="match status" value="1"/>
</dbReference>
<dbReference type="GO" id="GO:0004674">
    <property type="term" value="F:protein serine/threonine kinase activity"/>
    <property type="evidence" value="ECO:0007669"/>
    <property type="project" value="UniProtKB-UniRule"/>
</dbReference>
<keyword evidence="3 5" id="KW-0547">Nucleotide-binding</keyword>
<protein>
    <recommendedName>
        <fullName evidence="5">Putative pyruvate, phosphate dikinase regulatory protein</fullName>
        <shortName evidence="5">PPDK regulatory protein</shortName>
        <ecNumber evidence="5">2.7.11.32</ecNumber>
        <ecNumber evidence="5">2.7.4.27</ecNumber>
    </recommendedName>
</protein>
<name>A0A1T4JRU1_9FIRM</name>
<comment type="catalytic activity">
    <reaction evidence="5">
        <text>N(tele)-phospho-L-histidyl/L-threonyl-[pyruvate, phosphate dikinase] + ADP = N(tele)-phospho-L-histidyl/O-phospho-L-threonyl-[pyruvate, phosphate dikinase] + AMP + H(+)</text>
        <dbReference type="Rhea" id="RHEA:43692"/>
        <dbReference type="Rhea" id="RHEA-COMP:10650"/>
        <dbReference type="Rhea" id="RHEA-COMP:10651"/>
        <dbReference type="ChEBI" id="CHEBI:15378"/>
        <dbReference type="ChEBI" id="CHEBI:30013"/>
        <dbReference type="ChEBI" id="CHEBI:61977"/>
        <dbReference type="ChEBI" id="CHEBI:83586"/>
        <dbReference type="ChEBI" id="CHEBI:456215"/>
        <dbReference type="ChEBI" id="CHEBI:456216"/>
        <dbReference type="EC" id="2.7.11.32"/>
    </reaction>
</comment>
<evidence type="ECO:0000256" key="1">
    <source>
        <dbReference type="ARBA" id="ARBA00022527"/>
    </source>
</evidence>
<gene>
    <name evidence="6" type="ORF">SAMN02745973_00029</name>
</gene>
<dbReference type="NCBIfam" id="NF003742">
    <property type="entry name" value="PRK05339.1"/>
    <property type="match status" value="1"/>
</dbReference>
<dbReference type="EMBL" id="FUWV01000001">
    <property type="protein sequence ID" value="SJZ32910.1"/>
    <property type="molecule type" value="Genomic_DNA"/>
</dbReference>
<keyword evidence="7" id="KW-1185">Reference proteome</keyword>
<comment type="catalytic activity">
    <reaction evidence="5">
        <text>N(tele)-phospho-L-histidyl/O-phospho-L-threonyl-[pyruvate, phosphate dikinase] + phosphate + H(+) = N(tele)-phospho-L-histidyl/L-threonyl-[pyruvate, phosphate dikinase] + diphosphate</text>
        <dbReference type="Rhea" id="RHEA:43696"/>
        <dbReference type="Rhea" id="RHEA-COMP:10650"/>
        <dbReference type="Rhea" id="RHEA-COMP:10651"/>
        <dbReference type="ChEBI" id="CHEBI:15378"/>
        <dbReference type="ChEBI" id="CHEBI:30013"/>
        <dbReference type="ChEBI" id="CHEBI:33019"/>
        <dbReference type="ChEBI" id="CHEBI:43474"/>
        <dbReference type="ChEBI" id="CHEBI:61977"/>
        <dbReference type="ChEBI" id="CHEBI:83586"/>
        <dbReference type="EC" id="2.7.4.27"/>
    </reaction>
</comment>
<comment type="similarity">
    <text evidence="5">Belongs to the pyruvate, phosphate/water dikinase regulatory protein family. PDRP subfamily.</text>
</comment>
<dbReference type="EC" id="2.7.11.32" evidence="5"/>
<evidence type="ECO:0000256" key="3">
    <source>
        <dbReference type="ARBA" id="ARBA00022741"/>
    </source>
</evidence>
<dbReference type="RefSeq" id="WP_087677494.1">
    <property type="nucleotide sequence ID" value="NZ_FUWV01000001.1"/>
</dbReference>
<keyword evidence="4 5" id="KW-0418">Kinase</keyword>
<dbReference type="HAMAP" id="MF_00921">
    <property type="entry name" value="PDRP"/>
    <property type="match status" value="1"/>
</dbReference>